<organism evidence="1 2">
    <name type="scientific">Sphaerulina musiva (strain SO2202)</name>
    <name type="common">Poplar stem canker fungus</name>
    <name type="synonym">Septoria musiva</name>
    <dbReference type="NCBI Taxonomy" id="692275"/>
    <lineage>
        <taxon>Eukaryota</taxon>
        <taxon>Fungi</taxon>
        <taxon>Dikarya</taxon>
        <taxon>Ascomycota</taxon>
        <taxon>Pezizomycotina</taxon>
        <taxon>Dothideomycetes</taxon>
        <taxon>Dothideomycetidae</taxon>
        <taxon>Mycosphaerellales</taxon>
        <taxon>Mycosphaerellaceae</taxon>
        <taxon>Sphaerulina</taxon>
    </lineage>
</organism>
<reference evidence="1 2" key="1">
    <citation type="journal article" date="2012" name="PLoS Pathog.">
        <title>Diverse lifestyles and strategies of plant pathogenesis encoded in the genomes of eighteen Dothideomycetes fungi.</title>
        <authorList>
            <person name="Ohm R.A."/>
            <person name="Feau N."/>
            <person name="Henrissat B."/>
            <person name="Schoch C.L."/>
            <person name="Horwitz B.A."/>
            <person name="Barry K.W."/>
            <person name="Condon B.J."/>
            <person name="Copeland A.C."/>
            <person name="Dhillon B."/>
            <person name="Glaser F."/>
            <person name="Hesse C.N."/>
            <person name="Kosti I."/>
            <person name="LaButti K."/>
            <person name="Lindquist E.A."/>
            <person name="Lucas S."/>
            <person name="Salamov A.A."/>
            <person name="Bradshaw R.E."/>
            <person name="Ciuffetti L."/>
            <person name="Hamelin R.C."/>
            <person name="Kema G.H.J."/>
            <person name="Lawrence C."/>
            <person name="Scott J.A."/>
            <person name="Spatafora J.W."/>
            <person name="Turgeon B.G."/>
            <person name="de Wit P.J.G.M."/>
            <person name="Zhong S."/>
            <person name="Goodwin S.B."/>
            <person name="Grigoriev I.V."/>
        </authorList>
    </citation>
    <scope>NUCLEOTIDE SEQUENCE [LARGE SCALE GENOMIC DNA]</scope>
    <source>
        <strain evidence="1 2">SO2202</strain>
    </source>
</reference>
<dbReference type="AlphaFoldDB" id="N1QED7"/>
<dbReference type="Proteomes" id="UP000016931">
    <property type="component" value="Unassembled WGS sequence"/>
</dbReference>
<evidence type="ECO:0000313" key="2">
    <source>
        <dbReference type="Proteomes" id="UP000016931"/>
    </source>
</evidence>
<dbReference type="GeneID" id="27899282"/>
<name>N1QED7_SPHMS</name>
<sequence>MPSNHHVSLLCPSRGILLRSHDSIDSFADCLARRSCLFKWAIRRWHCATDGYHMLGGRYWTSCSLLRATISSPHVLHPLDAMLTMALHLAGGQR</sequence>
<protein>
    <submittedName>
        <fullName evidence="1">Uncharacterized protein</fullName>
    </submittedName>
</protein>
<dbReference type="HOGENOM" id="CLU_2387573_0_0_1"/>
<dbReference type="EMBL" id="KB456267">
    <property type="protein sequence ID" value="EMF10761.1"/>
    <property type="molecule type" value="Genomic_DNA"/>
</dbReference>
<accession>N1QED7</accession>
<proteinExistence type="predicted"/>
<evidence type="ECO:0000313" key="1">
    <source>
        <dbReference type="EMBL" id="EMF10761.1"/>
    </source>
</evidence>
<keyword evidence="2" id="KW-1185">Reference proteome</keyword>
<dbReference type="RefSeq" id="XP_016758882.1">
    <property type="nucleotide sequence ID" value="XM_016902145.1"/>
</dbReference>
<gene>
    <name evidence="1" type="ORF">SEPMUDRAFT_127394</name>
</gene>